<comment type="similarity">
    <text evidence="1">Belongs to the membrane fusion protein (MFP) (TC 8.A.1) family.</text>
</comment>
<dbReference type="FunFam" id="2.40.30.170:FF:000010">
    <property type="entry name" value="Efflux RND transporter periplasmic adaptor subunit"/>
    <property type="match status" value="1"/>
</dbReference>
<organism evidence="5 6">
    <name type="scientific">Paludibacter jiangxiensis</name>
    <dbReference type="NCBI Taxonomy" id="681398"/>
    <lineage>
        <taxon>Bacteria</taxon>
        <taxon>Pseudomonadati</taxon>
        <taxon>Bacteroidota</taxon>
        <taxon>Bacteroidia</taxon>
        <taxon>Bacteroidales</taxon>
        <taxon>Paludibacteraceae</taxon>
        <taxon>Paludibacter</taxon>
    </lineage>
</organism>
<gene>
    <name evidence="5" type="ORF">PJIAN_495</name>
</gene>
<dbReference type="GO" id="GO:0015562">
    <property type="term" value="F:efflux transmembrane transporter activity"/>
    <property type="evidence" value="ECO:0007669"/>
    <property type="project" value="InterPro"/>
</dbReference>
<dbReference type="Gene3D" id="2.40.420.20">
    <property type="match status" value="1"/>
</dbReference>
<keyword evidence="2" id="KW-0813">Transport</keyword>
<accession>A0A171ADB9</accession>
<name>A0A171ADB9_9BACT</name>
<dbReference type="NCBIfam" id="TIGR01730">
    <property type="entry name" value="RND_mfp"/>
    <property type="match status" value="1"/>
</dbReference>
<proteinExistence type="inferred from homology"/>
<evidence type="ECO:0000256" key="1">
    <source>
        <dbReference type="ARBA" id="ARBA00009477"/>
    </source>
</evidence>
<dbReference type="Pfam" id="PF25954">
    <property type="entry name" value="Beta-barrel_RND_2"/>
    <property type="match status" value="1"/>
</dbReference>
<reference evidence="6" key="1">
    <citation type="submission" date="2016-04" db="EMBL/GenBank/DDBJ databases">
        <title>Draft genome sequence of Paludibacter jiangxiensis strain NM7.</title>
        <authorList>
            <person name="Qiu Y."/>
            <person name="Matsuura N."/>
            <person name="Ohashi A."/>
            <person name="Tourlousse M.D."/>
            <person name="Sekiguchi Y."/>
        </authorList>
    </citation>
    <scope>NUCLEOTIDE SEQUENCE [LARGE SCALE GENOMIC DNA]</scope>
    <source>
        <strain evidence="6">NM7</strain>
    </source>
</reference>
<dbReference type="AlphaFoldDB" id="A0A171ADB9"/>
<evidence type="ECO:0000259" key="3">
    <source>
        <dbReference type="Pfam" id="PF25954"/>
    </source>
</evidence>
<dbReference type="InterPro" id="IPR058647">
    <property type="entry name" value="BSH_CzcB-like"/>
</dbReference>
<dbReference type="InterPro" id="IPR051909">
    <property type="entry name" value="MFP_Cation_Efflux"/>
</dbReference>
<dbReference type="GO" id="GO:0015679">
    <property type="term" value="P:plasma membrane copper ion transport"/>
    <property type="evidence" value="ECO:0007669"/>
    <property type="project" value="TreeGrafter"/>
</dbReference>
<feature type="domain" description="CusB-like beta-barrel" evidence="3">
    <location>
        <begin position="247"/>
        <end position="323"/>
    </location>
</feature>
<dbReference type="Pfam" id="PF25973">
    <property type="entry name" value="BSH_CzcB"/>
    <property type="match status" value="1"/>
</dbReference>
<reference evidence="6" key="2">
    <citation type="journal article" date="2017" name="Genome Announc.">
        <title>Draft genome sequence of Paludibacter jiangxiensis NM7(T), a propionate-producing fermentative bacterium.</title>
        <authorList>
            <person name="Qiu Y.-L."/>
            <person name="Tourlousse D.M."/>
            <person name="Matsuura N."/>
            <person name="Ohashi A."/>
            <person name="Sekiguchi Y."/>
        </authorList>
    </citation>
    <scope>NUCLEOTIDE SEQUENCE [LARGE SCALE GENOMIC DNA]</scope>
    <source>
        <strain evidence="6">NM7</strain>
    </source>
</reference>
<dbReference type="GO" id="GO:0016020">
    <property type="term" value="C:membrane"/>
    <property type="evidence" value="ECO:0007669"/>
    <property type="project" value="InterPro"/>
</dbReference>
<dbReference type="EMBL" id="BDCR01000004">
    <property type="protein sequence ID" value="GAT63556.1"/>
    <property type="molecule type" value="Genomic_DNA"/>
</dbReference>
<dbReference type="GO" id="GO:0030313">
    <property type="term" value="C:cell envelope"/>
    <property type="evidence" value="ECO:0007669"/>
    <property type="project" value="TreeGrafter"/>
</dbReference>
<sequence>MIRFLIINQTTSYPFLRLNKFLFKEITTEMKQINRYLFKSIVSVLLLSAFFTSCQSNSNSTTQQSKYVLPDSLVKTLQFDVVNTAPLTNTVTLTGKVGFNEDKVAKIYPMVSGTIQHVKVMLGDYVSAGQVLGVIKSSEMAGFSNEFVNAQTNLSVAKKNLDATRDMYNSGLASQKDLLAAQAVYEQALSELSRVKRVLHINGGNTNGDYIVRSPVSGFVVEKFVTDNMSIRADNATNLFTIADLKNVWVIANVYESNIGLVHLNDNVNVTTLAYPGKAFKGKVDKIMNVLDPVNKVMKVRIVLPNPGYLLKPEMFAKVELKDNGHHAAMCVSSGAVVFDQSQNYVLVYKSPSDIRIVQVSVLNTIGNKTFISGNIQPGEKVIASQAILIYEALNS</sequence>
<evidence type="ECO:0000256" key="2">
    <source>
        <dbReference type="ARBA" id="ARBA00022448"/>
    </source>
</evidence>
<dbReference type="Gene3D" id="2.40.50.100">
    <property type="match status" value="1"/>
</dbReference>
<dbReference type="STRING" id="681398.PJIAN_495"/>
<dbReference type="SUPFAM" id="SSF111369">
    <property type="entry name" value="HlyD-like secretion proteins"/>
    <property type="match status" value="1"/>
</dbReference>
<evidence type="ECO:0000313" key="6">
    <source>
        <dbReference type="Proteomes" id="UP000076586"/>
    </source>
</evidence>
<dbReference type="Gene3D" id="1.10.287.470">
    <property type="entry name" value="Helix hairpin bin"/>
    <property type="match status" value="1"/>
</dbReference>
<dbReference type="InterPro" id="IPR058792">
    <property type="entry name" value="Beta-barrel_RND_2"/>
</dbReference>
<dbReference type="PANTHER" id="PTHR30097:SF4">
    <property type="entry name" value="SLR6042 PROTEIN"/>
    <property type="match status" value="1"/>
</dbReference>
<evidence type="ECO:0000313" key="5">
    <source>
        <dbReference type="EMBL" id="GAT63556.1"/>
    </source>
</evidence>
<dbReference type="InterPro" id="IPR006143">
    <property type="entry name" value="RND_pump_MFP"/>
</dbReference>
<feature type="domain" description="CzcB-like barrel-sandwich hybrid" evidence="4">
    <location>
        <begin position="104"/>
        <end position="244"/>
    </location>
</feature>
<protein>
    <submittedName>
        <fullName evidence="5">Membrane fusion protein, cobalt-zinc-cadmium efflux system</fullName>
    </submittedName>
</protein>
<dbReference type="Gene3D" id="2.40.30.170">
    <property type="match status" value="1"/>
</dbReference>
<evidence type="ECO:0000259" key="4">
    <source>
        <dbReference type="Pfam" id="PF25973"/>
    </source>
</evidence>
<dbReference type="Proteomes" id="UP000076586">
    <property type="component" value="Unassembled WGS sequence"/>
</dbReference>
<comment type="caution">
    <text evidence="5">The sequence shown here is derived from an EMBL/GenBank/DDBJ whole genome shotgun (WGS) entry which is preliminary data.</text>
</comment>
<dbReference type="GO" id="GO:0060003">
    <property type="term" value="P:copper ion export"/>
    <property type="evidence" value="ECO:0007669"/>
    <property type="project" value="TreeGrafter"/>
</dbReference>
<dbReference type="PANTHER" id="PTHR30097">
    <property type="entry name" value="CATION EFFLUX SYSTEM PROTEIN CUSB"/>
    <property type="match status" value="1"/>
</dbReference>
<keyword evidence="6" id="KW-1185">Reference proteome</keyword>